<dbReference type="InterPro" id="IPR027054">
    <property type="entry name" value="ALG2"/>
</dbReference>
<keyword evidence="1 3" id="KW-0808">Transferase</keyword>
<dbReference type="EMBL" id="LCNT01000007">
    <property type="protein sequence ID" value="KKU60715.1"/>
    <property type="molecule type" value="Genomic_DNA"/>
</dbReference>
<evidence type="ECO:0000313" key="3">
    <source>
        <dbReference type="EMBL" id="KKU60715.1"/>
    </source>
</evidence>
<dbReference type="PANTHER" id="PTHR45918:SF1">
    <property type="entry name" value="ALPHA-1,3_1,6-MANNOSYLTRANSFERASE ALG2"/>
    <property type="match status" value="1"/>
</dbReference>
<name>A0A0G1USK9_9BACT</name>
<accession>A0A0G1USK9</accession>
<evidence type="ECO:0000259" key="2">
    <source>
        <dbReference type="Pfam" id="PF00534"/>
    </source>
</evidence>
<dbReference type="AlphaFoldDB" id="A0A0G1USK9"/>
<organism evidence="3 4">
    <name type="scientific">Candidatus Beckwithbacteria bacterium GW2011_GWB1_47_15</name>
    <dbReference type="NCBI Taxonomy" id="1618371"/>
    <lineage>
        <taxon>Bacteria</taxon>
        <taxon>Candidatus Beckwithiibacteriota</taxon>
    </lineage>
</organism>
<dbReference type="Pfam" id="PF00534">
    <property type="entry name" value="Glycos_transf_1"/>
    <property type="match status" value="1"/>
</dbReference>
<reference evidence="3 4" key="1">
    <citation type="journal article" date="2015" name="Nature">
        <title>rRNA introns, odd ribosomes, and small enigmatic genomes across a large radiation of phyla.</title>
        <authorList>
            <person name="Brown C.T."/>
            <person name="Hug L.A."/>
            <person name="Thomas B.C."/>
            <person name="Sharon I."/>
            <person name="Castelle C.J."/>
            <person name="Singh A."/>
            <person name="Wilkins M.J."/>
            <person name="Williams K.H."/>
            <person name="Banfield J.F."/>
        </authorList>
    </citation>
    <scope>NUCLEOTIDE SEQUENCE [LARGE SCALE GENOMIC DNA]</scope>
</reference>
<dbReference type="InterPro" id="IPR001296">
    <property type="entry name" value="Glyco_trans_1"/>
</dbReference>
<feature type="domain" description="Glycosyl transferase family 1" evidence="2">
    <location>
        <begin position="231"/>
        <end position="316"/>
    </location>
</feature>
<comment type="caution">
    <text evidence="3">The sequence shown here is derived from an EMBL/GenBank/DDBJ whole genome shotgun (WGS) entry which is preliminary data.</text>
</comment>
<proteinExistence type="predicted"/>
<dbReference type="GO" id="GO:0004378">
    <property type="term" value="F:GDP-Man:Man(1)GlcNAc(2)-PP-Dol alpha-1,3-mannosyltransferase activity"/>
    <property type="evidence" value="ECO:0007669"/>
    <property type="project" value="InterPro"/>
</dbReference>
<gene>
    <name evidence="3" type="ORF">UX85_C0007G0002</name>
</gene>
<evidence type="ECO:0000256" key="1">
    <source>
        <dbReference type="ARBA" id="ARBA00022679"/>
    </source>
</evidence>
<sequence length="340" mass="37827">MNIAVFHNLPRGGARRVVDHQLKLLGQKYRLKLFRLRPVLSGSRLARDYANFVSLNRSHQKIAAAINRGGFDVCLLHPDQLTQAPFLLPYLTIPSVYYCHELLRLAYEPELAAPSHLPLANKAYEAVTRKLRKTIDKANARAAKLILVNSKATQKNVKKAYQRSSTVCYPGVDGDVFRAGSVPKKNQLVFVAAKAKITGFDLAKQALALIEKKIRPELKVVDKFSLTDRGLARAYSQSLASLCLSANEPFGLTAIESMACQTPVIAIDQGGYRETVVDQKTGFLVKNSPQALAEKIIYLIKNPRRAQALGSAGRRRVENNFTWDNHLAILEQSLLKLARK</sequence>
<dbReference type="GO" id="GO:0012505">
    <property type="term" value="C:endomembrane system"/>
    <property type="evidence" value="ECO:0007669"/>
    <property type="project" value="TreeGrafter"/>
</dbReference>
<dbReference type="UniPathway" id="UPA00378"/>
<dbReference type="Gene3D" id="3.40.50.2000">
    <property type="entry name" value="Glycogen Phosphorylase B"/>
    <property type="match status" value="2"/>
</dbReference>
<dbReference type="PANTHER" id="PTHR45918">
    <property type="entry name" value="ALPHA-1,3/1,6-MANNOSYLTRANSFERASE ALG2"/>
    <property type="match status" value="1"/>
</dbReference>
<evidence type="ECO:0000313" key="4">
    <source>
        <dbReference type="Proteomes" id="UP000033860"/>
    </source>
</evidence>
<dbReference type="Proteomes" id="UP000033860">
    <property type="component" value="Unassembled WGS sequence"/>
</dbReference>
<dbReference type="CDD" id="cd03801">
    <property type="entry name" value="GT4_PimA-like"/>
    <property type="match status" value="1"/>
</dbReference>
<protein>
    <submittedName>
        <fullName evidence="3">Glycosyltransferase</fullName>
    </submittedName>
</protein>
<dbReference type="SUPFAM" id="SSF53756">
    <property type="entry name" value="UDP-Glycosyltransferase/glycogen phosphorylase"/>
    <property type="match status" value="1"/>
</dbReference>